<dbReference type="InterPro" id="IPR020568">
    <property type="entry name" value="Ribosomal_Su5_D2-typ_SF"/>
</dbReference>
<protein>
    <recommendedName>
        <fullName evidence="6 7">Small ribosomal subunit protein uS5</fullName>
    </recommendedName>
</protein>
<dbReference type="PROSITE" id="PS50881">
    <property type="entry name" value="S5_DSRBD"/>
    <property type="match status" value="1"/>
</dbReference>
<dbReference type="InterPro" id="IPR014721">
    <property type="entry name" value="Ribsml_uS5_D2-typ_fold_subgr"/>
</dbReference>
<reference evidence="11" key="1">
    <citation type="submission" date="2020-04" db="EMBL/GenBank/DDBJ databases">
        <authorList>
            <person name="Zhang T."/>
        </authorList>
    </citation>
    <scope>NUCLEOTIDE SEQUENCE</scope>
    <source>
        <strain evidence="11">HKST-UBA12</strain>
    </source>
</reference>
<dbReference type="Pfam" id="PF03719">
    <property type="entry name" value="Ribosomal_S5_C"/>
    <property type="match status" value="1"/>
</dbReference>
<dbReference type="AlphaFoldDB" id="A0A955I7K3"/>
<feature type="compositionally biased region" description="Polar residues" evidence="9">
    <location>
        <begin position="1"/>
        <end position="26"/>
    </location>
</feature>
<dbReference type="Pfam" id="PF00333">
    <property type="entry name" value="Ribosomal_S5"/>
    <property type="match status" value="1"/>
</dbReference>
<keyword evidence="4 7" id="KW-0689">Ribosomal protein</keyword>
<evidence type="ECO:0000256" key="9">
    <source>
        <dbReference type="SAM" id="MobiDB-lite"/>
    </source>
</evidence>
<accession>A0A955I7K3</accession>
<comment type="subunit">
    <text evidence="7">Part of the 30S ribosomal subunit. Contacts proteins S4 and S8.</text>
</comment>
<dbReference type="GO" id="GO:0006412">
    <property type="term" value="P:translation"/>
    <property type="evidence" value="ECO:0007669"/>
    <property type="project" value="UniProtKB-UniRule"/>
</dbReference>
<dbReference type="PANTHER" id="PTHR48277">
    <property type="entry name" value="MITOCHONDRIAL RIBOSOMAL PROTEIN S5"/>
    <property type="match status" value="1"/>
</dbReference>
<comment type="similarity">
    <text evidence="1 7 8">Belongs to the universal ribosomal protein uS5 family.</text>
</comment>
<evidence type="ECO:0000313" key="12">
    <source>
        <dbReference type="Proteomes" id="UP000760819"/>
    </source>
</evidence>
<name>A0A955I7K3_9BACT</name>
<evidence type="ECO:0000256" key="3">
    <source>
        <dbReference type="ARBA" id="ARBA00022884"/>
    </source>
</evidence>
<dbReference type="GO" id="GO:0005737">
    <property type="term" value="C:cytoplasm"/>
    <property type="evidence" value="ECO:0007669"/>
    <property type="project" value="UniProtKB-ARBA"/>
</dbReference>
<dbReference type="InterPro" id="IPR000851">
    <property type="entry name" value="Ribosomal_uS5"/>
</dbReference>
<evidence type="ECO:0000259" key="10">
    <source>
        <dbReference type="PROSITE" id="PS50881"/>
    </source>
</evidence>
<dbReference type="GO" id="GO:0015935">
    <property type="term" value="C:small ribosomal subunit"/>
    <property type="evidence" value="ECO:0007669"/>
    <property type="project" value="InterPro"/>
</dbReference>
<organism evidence="11 12">
    <name type="scientific">Candidatus Dojkabacteria bacterium</name>
    <dbReference type="NCBI Taxonomy" id="2099670"/>
    <lineage>
        <taxon>Bacteria</taxon>
        <taxon>Candidatus Dojkabacteria</taxon>
    </lineage>
</organism>
<comment type="caution">
    <text evidence="11">The sequence shown here is derived from an EMBL/GenBank/DDBJ whole genome shotgun (WGS) entry which is preliminary data.</text>
</comment>
<feature type="domain" description="S5 DRBM" evidence="10">
    <location>
        <begin position="58"/>
        <end position="121"/>
    </location>
</feature>
<dbReference type="EMBL" id="JAGQLI010000109">
    <property type="protein sequence ID" value="MCA9379191.1"/>
    <property type="molecule type" value="Genomic_DNA"/>
</dbReference>
<sequence>MSENNDTKVQTTVAEEVAKTQTPQQSEKFESKYEQKRRLARSRSRDRKPRGRREDDEFDSRLISIRRVSRMYKGGRRMRMSVVVIAGDKKGRVGIGLGKGADVSLAQSKAMEHAKRNLVMVPLKGNTIPHEVMHKYRSSKIMLKPAAPGTGLVAGATVKAVLELAGVKDILSKSLGSNNQINVAQAVIEALQTLRVTRL</sequence>
<dbReference type="Gene3D" id="3.30.160.20">
    <property type="match status" value="1"/>
</dbReference>
<dbReference type="FunFam" id="3.30.230.10:FF:000002">
    <property type="entry name" value="30S ribosomal protein S5"/>
    <property type="match status" value="1"/>
</dbReference>
<dbReference type="InterPro" id="IPR013810">
    <property type="entry name" value="Ribosomal_uS5_N"/>
</dbReference>
<dbReference type="GO" id="GO:0019843">
    <property type="term" value="F:rRNA binding"/>
    <property type="evidence" value="ECO:0007669"/>
    <property type="project" value="UniProtKB-UniRule"/>
</dbReference>
<dbReference type="InterPro" id="IPR005324">
    <property type="entry name" value="Ribosomal_uS5_C"/>
</dbReference>
<dbReference type="InterPro" id="IPR005712">
    <property type="entry name" value="Ribosomal_uS5_bac-type"/>
</dbReference>
<dbReference type="PANTHER" id="PTHR48277:SF1">
    <property type="entry name" value="MITOCHONDRIAL RIBOSOMAL PROTEIN S5"/>
    <property type="match status" value="1"/>
</dbReference>
<evidence type="ECO:0000256" key="6">
    <source>
        <dbReference type="ARBA" id="ARBA00035255"/>
    </source>
</evidence>
<evidence type="ECO:0000256" key="2">
    <source>
        <dbReference type="ARBA" id="ARBA00022730"/>
    </source>
</evidence>
<comment type="function">
    <text evidence="7">Located at the back of the 30S subunit body where it stabilizes the conformation of the head with respect to the body.</text>
</comment>
<dbReference type="HAMAP" id="MF_01307_B">
    <property type="entry name" value="Ribosomal_uS5_B"/>
    <property type="match status" value="1"/>
</dbReference>
<evidence type="ECO:0000256" key="1">
    <source>
        <dbReference type="ARBA" id="ARBA00008945"/>
    </source>
</evidence>
<keyword evidence="5 7" id="KW-0687">Ribonucleoprotein</keyword>
<keyword evidence="3 7" id="KW-0694">RNA-binding</keyword>
<evidence type="ECO:0000256" key="4">
    <source>
        <dbReference type="ARBA" id="ARBA00022980"/>
    </source>
</evidence>
<feature type="region of interest" description="Disordered" evidence="9">
    <location>
        <begin position="1"/>
        <end position="57"/>
    </location>
</feature>
<dbReference type="Gene3D" id="3.30.230.10">
    <property type="match status" value="1"/>
</dbReference>
<evidence type="ECO:0000256" key="7">
    <source>
        <dbReference type="HAMAP-Rule" id="MF_01307"/>
    </source>
</evidence>
<comment type="domain">
    <text evidence="7">The N-terminal domain interacts with the head of the 30S subunit; the C-terminal domain interacts with the body and contacts protein S4. The interaction surface between S4 and S5 is involved in control of translational fidelity.</text>
</comment>
<evidence type="ECO:0000313" key="11">
    <source>
        <dbReference type="EMBL" id="MCA9379191.1"/>
    </source>
</evidence>
<feature type="compositionally biased region" description="Basic residues" evidence="9">
    <location>
        <begin position="38"/>
        <end position="51"/>
    </location>
</feature>
<keyword evidence="2 7" id="KW-0699">rRNA-binding</keyword>
<reference evidence="11" key="2">
    <citation type="journal article" date="2021" name="Microbiome">
        <title>Successional dynamics and alternative stable states in a saline activated sludge microbial community over 9 years.</title>
        <authorList>
            <person name="Wang Y."/>
            <person name="Ye J."/>
            <person name="Ju F."/>
            <person name="Liu L."/>
            <person name="Boyd J.A."/>
            <person name="Deng Y."/>
            <person name="Parks D.H."/>
            <person name="Jiang X."/>
            <person name="Yin X."/>
            <person name="Woodcroft B.J."/>
            <person name="Tyson G.W."/>
            <person name="Hugenholtz P."/>
            <person name="Polz M.F."/>
            <person name="Zhang T."/>
        </authorList>
    </citation>
    <scope>NUCLEOTIDE SEQUENCE</scope>
    <source>
        <strain evidence="11">HKST-UBA12</strain>
    </source>
</reference>
<evidence type="ECO:0000256" key="8">
    <source>
        <dbReference type="RuleBase" id="RU003823"/>
    </source>
</evidence>
<dbReference type="SUPFAM" id="SSF54211">
    <property type="entry name" value="Ribosomal protein S5 domain 2-like"/>
    <property type="match status" value="1"/>
</dbReference>
<gene>
    <name evidence="7 11" type="primary">rpsE</name>
    <name evidence="11" type="ORF">KC640_02075</name>
</gene>
<dbReference type="Proteomes" id="UP000760819">
    <property type="component" value="Unassembled WGS sequence"/>
</dbReference>
<dbReference type="NCBIfam" id="TIGR01021">
    <property type="entry name" value="rpsE_bact"/>
    <property type="match status" value="1"/>
</dbReference>
<proteinExistence type="inferred from homology"/>
<comment type="function">
    <text evidence="7">With S4 and S12 plays an important role in translational accuracy.</text>
</comment>
<dbReference type="GO" id="GO:0003735">
    <property type="term" value="F:structural constituent of ribosome"/>
    <property type="evidence" value="ECO:0007669"/>
    <property type="project" value="UniProtKB-UniRule"/>
</dbReference>
<evidence type="ECO:0000256" key="5">
    <source>
        <dbReference type="ARBA" id="ARBA00023274"/>
    </source>
</evidence>
<feature type="compositionally biased region" description="Basic and acidic residues" evidence="9">
    <location>
        <begin position="27"/>
        <end position="37"/>
    </location>
</feature>
<dbReference type="SUPFAM" id="SSF54768">
    <property type="entry name" value="dsRNA-binding domain-like"/>
    <property type="match status" value="1"/>
</dbReference>